<reference evidence="1" key="1">
    <citation type="submission" date="2018-07" db="EMBL/GenBank/DDBJ databases">
        <authorList>
            <person name="Quirk P.G."/>
            <person name="Krulwich T.A."/>
        </authorList>
    </citation>
    <scope>NUCLEOTIDE SEQUENCE</scope>
</reference>
<evidence type="ECO:0000313" key="1">
    <source>
        <dbReference type="EMBL" id="SUS05747.1"/>
    </source>
</evidence>
<proteinExistence type="predicted"/>
<sequence>MIECEEAALRYAEVLAAFYVNKIKYTLLRGRKYKKGRGFPPDCKACYRDVLGF</sequence>
<dbReference type="EMBL" id="UIDG01000123">
    <property type="protein sequence ID" value="SUS05747.1"/>
    <property type="molecule type" value="Genomic_DNA"/>
</dbReference>
<gene>
    <name evidence="1" type="ORF">DF3PB_2090008</name>
</gene>
<accession>A0A380TDT3</accession>
<dbReference type="AlphaFoldDB" id="A0A380TDT3"/>
<protein>
    <submittedName>
        <fullName evidence="1">Uncharacterized protein</fullName>
    </submittedName>
</protein>
<name>A0A380TDT3_9ZZZZ</name>
<organism evidence="1">
    <name type="scientific">metagenome</name>
    <dbReference type="NCBI Taxonomy" id="256318"/>
    <lineage>
        <taxon>unclassified sequences</taxon>
        <taxon>metagenomes</taxon>
    </lineage>
</organism>